<reference evidence="1" key="1">
    <citation type="submission" date="2014-09" db="EMBL/GenBank/DDBJ databases">
        <authorList>
            <person name="Magalhaes I.L.F."/>
            <person name="Oliveira U."/>
            <person name="Santos F.R."/>
            <person name="Vidigal T.H.D.A."/>
            <person name="Brescovit A.D."/>
            <person name="Santos A.J."/>
        </authorList>
    </citation>
    <scope>NUCLEOTIDE SEQUENCE</scope>
    <source>
        <tissue evidence="1">Shoot tissue taken approximately 20 cm above the soil surface</tissue>
    </source>
</reference>
<organism evidence="1">
    <name type="scientific">Arundo donax</name>
    <name type="common">Giant reed</name>
    <name type="synonym">Donax arundinaceus</name>
    <dbReference type="NCBI Taxonomy" id="35708"/>
    <lineage>
        <taxon>Eukaryota</taxon>
        <taxon>Viridiplantae</taxon>
        <taxon>Streptophyta</taxon>
        <taxon>Embryophyta</taxon>
        <taxon>Tracheophyta</taxon>
        <taxon>Spermatophyta</taxon>
        <taxon>Magnoliopsida</taxon>
        <taxon>Liliopsida</taxon>
        <taxon>Poales</taxon>
        <taxon>Poaceae</taxon>
        <taxon>PACMAD clade</taxon>
        <taxon>Arundinoideae</taxon>
        <taxon>Arundineae</taxon>
        <taxon>Arundo</taxon>
    </lineage>
</organism>
<proteinExistence type="predicted"/>
<reference evidence="1" key="2">
    <citation type="journal article" date="2015" name="Data Brief">
        <title>Shoot transcriptome of the giant reed, Arundo donax.</title>
        <authorList>
            <person name="Barrero R.A."/>
            <person name="Guerrero F.D."/>
            <person name="Moolhuijzen P."/>
            <person name="Goolsby J.A."/>
            <person name="Tidwell J."/>
            <person name="Bellgard S.E."/>
            <person name="Bellgard M.I."/>
        </authorList>
    </citation>
    <scope>NUCLEOTIDE SEQUENCE</scope>
    <source>
        <tissue evidence="1">Shoot tissue taken approximately 20 cm above the soil surface</tissue>
    </source>
</reference>
<evidence type="ECO:0000313" key="1">
    <source>
        <dbReference type="EMBL" id="JAE10892.1"/>
    </source>
</evidence>
<sequence length="53" mass="6137">MVSFQHISYCIPLSTLVQNLPSHGYICKAEFSDKILPYLHHQEPMPSVRQHQS</sequence>
<accession>A0A0A9FEV5</accession>
<dbReference type="AlphaFoldDB" id="A0A0A9FEV5"/>
<dbReference type="EMBL" id="GBRH01187004">
    <property type="protein sequence ID" value="JAE10892.1"/>
    <property type="molecule type" value="Transcribed_RNA"/>
</dbReference>
<protein>
    <submittedName>
        <fullName evidence="1">Uncharacterized protein</fullName>
    </submittedName>
</protein>
<name>A0A0A9FEV5_ARUDO</name>